<keyword evidence="2" id="KW-1185">Reference proteome</keyword>
<dbReference type="AlphaFoldDB" id="A0AAP0PS92"/>
<gene>
    <name evidence="1" type="ORF">Syun_009400</name>
</gene>
<comment type="caution">
    <text evidence="1">The sequence shown here is derived from an EMBL/GenBank/DDBJ whole genome shotgun (WGS) entry which is preliminary data.</text>
</comment>
<dbReference type="Proteomes" id="UP001420932">
    <property type="component" value="Unassembled WGS sequence"/>
</dbReference>
<protein>
    <submittedName>
        <fullName evidence="1">Uncharacterized protein</fullName>
    </submittedName>
</protein>
<dbReference type="EMBL" id="JBBNAF010000004">
    <property type="protein sequence ID" value="KAK9151091.1"/>
    <property type="molecule type" value="Genomic_DNA"/>
</dbReference>
<reference evidence="1 2" key="1">
    <citation type="submission" date="2024-01" db="EMBL/GenBank/DDBJ databases">
        <title>Genome assemblies of Stephania.</title>
        <authorList>
            <person name="Yang L."/>
        </authorList>
    </citation>
    <scope>NUCLEOTIDE SEQUENCE [LARGE SCALE GENOMIC DNA]</scope>
    <source>
        <strain evidence="1">YNDBR</strain>
        <tissue evidence="1">Leaf</tissue>
    </source>
</reference>
<evidence type="ECO:0000313" key="1">
    <source>
        <dbReference type="EMBL" id="KAK9151091.1"/>
    </source>
</evidence>
<organism evidence="1 2">
    <name type="scientific">Stephania yunnanensis</name>
    <dbReference type="NCBI Taxonomy" id="152371"/>
    <lineage>
        <taxon>Eukaryota</taxon>
        <taxon>Viridiplantae</taxon>
        <taxon>Streptophyta</taxon>
        <taxon>Embryophyta</taxon>
        <taxon>Tracheophyta</taxon>
        <taxon>Spermatophyta</taxon>
        <taxon>Magnoliopsida</taxon>
        <taxon>Ranunculales</taxon>
        <taxon>Menispermaceae</taxon>
        <taxon>Menispermoideae</taxon>
        <taxon>Cissampelideae</taxon>
        <taxon>Stephania</taxon>
    </lineage>
</organism>
<proteinExistence type="predicted"/>
<accession>A0AAP0PS92</accession>
<name>A0AAP0PS92_9MAGN</name>
<evidence type="ECO:0000313" key="2">
    <source>
        <dbReference type="Proteomes" id="UP001420932"/>
    </source>
</evidence>
<sequence length="216" mass="24334">MAFCRKEWVSSFAKPQDIAIKRKPLIEALKAIGVAKLVLAINYPTRGLERKHKFGGELLCTKEKIERRLITSYDGDSRSGNVDPVTCQHLRNITNLYVARFHLSSYTFKTREVEGDTSGTTVVCTPKGARWTVSIEERLLALVKSGWTNLENKLNFSQKSASLMPPEWIDSASEYPRCQARHQERIIEDTGNELTASTLQRTIATMTPSSKIEVSD</sequence>